<dbReference type="KEGG" id="rba:RB13142"/>
<sequence>MKLRFFVEWPTAFFNIASGQRPWARRTRPHFGQRPNSIQNVWADVGRWPTHFPSLSIPGAMPQATIMKAFGQQNRSKSATSKLTRRVVMGGPGHSDGQECPSYALKRHNRLGHSSPGRLRLALRA</sequence>
<feature type="compositionally biased region" description="Polar residues" evidence="1">
    <location>
        <begin position="72"/>
        <end position="82"/>
    </location>
</feature>
<protein>
    <submittedName>
        <fullName evidence="2">Uncharacterized protein</fullName>
    </submittedName>
</protein>
<dbReference type="EMBL" id="BX294156">
    <property type="protein sequence ID" value="CAD77967.1"/>
    <property type="molecule type" value="Genomic_DNA"/>
</dbReference>
<evidence type="ECO:0000313" key="2">
    <source>
        <dbReference type="EMBL" id="CAD77967.1"/>
    </source>
</evidence>
<evidence type="ECO:0000313" key="3">
    <source>
        <dbReference type="Proteomes" id="UP000001025"/>
    </source>
</evidence>
<organism evidence="2 3">
    <name type="scientific">Rhodopirellula baltica (strain DSM 10527 / NCIMB 13988 / SH1)</name>
    <dbReference type="NCBI Taxonomy" id="243090"/>
    <lineage>
        <taxon>Bacteria</taxon>
        <taxon>Pseudomonadati</taxon>
        <taxon>Planctomycetota</taxon>
        <taxon>Planctomycetia</taxon>
        <taxon>Pirellulales</taxon>
        <taxon>Pirellulaceae</taxon>
        <taxon>Rhodopirellula</taxon>
    </lineage>
</organism>
<keyword evidence="3" id="KW-1185">Reference proteome</keyword>
<dbReference type="HOGENOM" id="CLU_1990919_0_0_0"/>
<dbReference type="AntiFam" id="ANF00066">
    <property type="entry name" value="Translation of palindromic DNA repeat"/>
</dbReference>
<gene>
    <name evidence="2" type="ordered locus">RB13142</name>
</gene>
<accession>Q7UHK3</accession>
<evidence type="ECO:0000256" key="1">
    <source>
        <dbReference type="SAM" id="MobiDB-lite"/>
    </source>
</evidence>
<feature type="region of interest" description="Disordered" evidence="1">
    <location>
        <begin position="72"/>
        <end position="101"/>
    </location>
</feature>
<dbReference type="STRING" id="243090.RB13142"/>
<dbReference type="InParanoid" id="Q7UHK3"/>
<name>Q7UHK3_RHOBA</name>
<reference evidence="2 3" key="1">
    <citation type="journal article" date="2003" name="Proc. Natl. Acad. Sci. U.S.A.">
        <title>Complete genome sequence of the marine planctomycete Pirellula sp. strain 1.</title>
        <authorList>
            <person name="Gloeckner F.O."/>
            <person name="Kube M."/>
            <person name="Bauer M."/>
            <person name="Teeling H."/>
            <person name="Lombardot T."/>
            <person name="Ludwig W."/>
            <person name="Gade D."/>
            <person name="Beck A."/>
            <person name="Borzym K."/>
            <person name="Heitmann K."/>
            <person name="Rabus R."/>
            <person name="Schlesner H."/>
            <person name="Amann R."/>
            <person name="Reinhardt R."/>
        </authorList>
    </citation>
    <scope>NUCLEOTIDE SEQUENCE [LARGE SCALE GENOMIC DNA]</scope>
    <source>
        <strain evidence="3">DSM 10527 / NCIMB 13988 / SH1</strain>
    </source>
</reference>
<dbReference type="EnsemblBacteria" id="CAD77967">
    <property type="protein sequence ID" value="CAD77967"/>
    <property type="gene ID" value="RB13142"/>
</dbReference>
<dbReference type="Proteomes" id="UP000001025">
    <property type="component" value="Chromosome"/>
</dbReference>
<proteinExistence type="predicted"/>
<dbReference type="AlphaFoldDB" id="Q7UHK3"/>